<dbReference type="InterPro" id="IPR011701">
    <property type="entry name" value="MFS"/>
</dbReference>
<feature type="transmembrane region" description="Helical" evidence="8">
    <location>
        <begin position="143"/>
        <end position="164"/>
    </location>
</feature>
<keyword evidence="5 8" id="KW-0812">Transmembrane</keyword>
<dbReference type="InterPro" id="IPR020846">
    <property type="entry name" value="MFS_dom"/>
</dbReference>
<dbReference type="AlphaFoldDB" id="A0A1X7GHC6"/>
<organism evidence="10 11">
    <name type="scientific">Paenibacillus uliginis N3/975</name>
    <dbReference type="NCBI Taxonomy" id="1313296"/>
    <lineage>
        <taxon>Bacteria</taxon>
        <taxon>Bacillati</taxon>
        <taxon>Bacillota</taxon>
        <taxon>Bacilli</taxon>
        <taxon>Bacillales</taxon>
        <taxon>Paenibacillaceae</taxon>
        <taxon>Paenibacillus</taxon>
    </lineage>
</organism>
<dbReference type="Gene3D" id="1.20.1720.10">
    <property type="entry name" value="Multidrug resistance protein D"/>
    <property type="match status" value="1"/>
</dbReference>
<evidence type="ECO:0000256" key="5">
    <source>
        <dbReference type="ARBA" id="ARBA00022692"/>
    </source>
</evidence>
<feature type="transmembrane region" description="Helical" evidence="8">
    <location>
        <begin position="368"/>
        <end position="386"/>
    </location>
</feature>
<evidence type="ECO:0000256" key="1">
    <source>
        <dbReference type="ARBA" id="ARBA00004651"/>
    </source>
</evidence>
<keyword evidence="4" id="KW-1003">Cell membrane</keyword>
<protein>
    <submittedName>
        <fullName evidence="10">Drug resistance transporter, EmrB/QacA subfamily</fullName>
    </submittedName>
</protein>
<dbReference type="GO" id="GO:0005886">
    <property type="term" value="C:plasma membrane"/>
    <property type="evidence" value="ECO:0007669"/>
    <property type="project" value="UniProtKB-SubCell"/>
</dbReference>
<dbReference type="NCBIfam" id="TIGR00711">
    <property type="entry name" value="efflux_EmrB"/>
    <property type="match status" value="1"/>
</dbReference>
<feature type="transmembrane region" description="Helical" evidence="8">
    <location>
        <begin position="83"/>
        <end position="107"/>
    </location>
</feature>
<evidence type="ECO:0000256" key="7">
    <source>
        <dbReference type="ARBA" id="ARBA00023136"/>
    </source>
</evidence>
<name>A0A1X7GHC6_9BACL</name>
<dbReference type="EMBL" id="LT840184">
    <property type="protein sequence ID" value="SMF69752.1"/>
    <property type="molecule type" value="Genomic_DNA"/>
</dbReference>
<dbReference type="RefSeq" id="WP_208917698.1">
    <property type="nucleotide sequence ID" value="NZ_LT840184.1"/>
</dbReference>
<feature type="domain" description="Major facilitator superfamily (MFS) profile" evidence="9">
    <location>
        <begin position="17"/>
        <end position="494"/>
    </location>
</feature>
<feature type="transmembrane region" description="Helical" evidence="8">
    <location>
        <begin position="54"/>
        <end position="76"/>
    </location>
</feature>
<dbReference type="Pfam" id="PF07690">
    <property type="entry name" value="MFS_1"/>
    <property type="match status" value="1"/>
</dbReference>
<reference evidence="10 11" key="1">
    <citation type="submission" date="2017-04" db="EMBL/GenBank/DDBJ databases">
        <authorList>
            <person name="Afonso C.L."/>
            <person name="Miller P.J."/>
            <person name="Scott M.A."/>
            <person name="Spackman E."/>
            <person name="Goraichik I."/>
            <person name="Dimitrov K.M."/>
            <person name="Suarez D.L."/>
            <person name="Swayne D.E."/>
        </authorList>
    </citation>
    <scope>NUCLEOTIDE SEQUENCE [LARGE SCALE GENOMIC DNA]</scope>
    <source>
        <strain evidence="10 11">N3/975</strain>
    </source>
</reference>
<dbReference type="STRING" id="1313296.SAMN05661091_0605"/>
<evidence type="ECO:0000256" key="6">
    <source>
        <dbReference type="ARBA" id="ARBA00022989"/>
    </source>
</evidence>
<comment type="similarity">
    <text evidence="2">Belongs to the major facilitator superfamily. EmrB family.</text>
</comment>
<keyword evidence="7 8" id="KW-0472">Membrane</keyword>
<feature type="transmembrane region" description="Helical" evidence="8">
    <location>
        <begin position="238"/>
        <end position="254"/>
    </location>
</feature>
<evidence type="ECO:0000313" key="10">
    <source>
        <dbReference type="EMBL" id="SMF69752.1"/>
    </source>
</evidence>
<evidence type="ECO:0000256" key="4">
    <source>
        <dbReference type="ARBA" id="ARBA00022475"/>
    </source>
</evidence>
<proteinExistence type="inferred from homology"/>
<dbReference type="Gene3D" id="1.20.1250.20">
    <property type="entry name" value="MFS general substrate transporter like domains"/>
    <property type="match status" value="1"/>
</dbReference>
<evidence type="ECO:0000256" key="2">
    <source>
        <dbReference type="ARBA" id="ARBA00008537"/>
    </source>
</evidence>
<evidence type="ECO:0000256" key="3">
    <source>
        <dbReference type="ARBA" id="ARBA00022448"/>
    </source>
</evidence>
<dbReference type="CDD" id="cd17503">
    <property type="entry name" value="MFS_LmrB_MDR_like"/>
    <property type="match status" value="1"/>
</dbReference>
<comment type="subcellular location">
    <subcellularLocation>
        <location evidence="1">Cell membrane</location>
        <topology evidence="1">Multi-pass membrane protein</topology>
    </subcellularLocation>
</comment>
<keyword evidence="11" id="KW-1185">Reference proteome</keyword>
<sequence>MENVNGRSSHSTSPFGIIAILLTGAFVALLSNTLLNIALPSIMKEFHIDSPSTVQWLTTGYMLVNGIMIPSTAFLIQRFSVRHLFLVAMSLFALGTIMGGFAPSFAVLLTGRMVQASGSAIMMPLLMNVMLTSFPVEKRGGAMGMFGLVMIFAPAIGPTLSGWIIEHYKWNLLFHIIWPIAIVVLLFAFFKLKDKKEKIAINLDVLSIVLSSVGFGGILYGFSSAGDTQKGGWSNSEVYITLIVGIIALFFFIIRQFKLKQPMLDFRVYKYPMFALSSVISVAVNMAMFSAMLLMPIYLQSIRGISPMDSGLLMLPGAIVMGIMSPITGKLFDKFGAKALALTGLTITVVTTYFFSQLTLETSYNTLILMYTFRMFGMSMVMMPIMTNGLNQLPMRFTPHGTAMNSTLSQVSGAIGTALLVTVMSTRTKTHIETMMESAMSKLTSKPSAAELETLTQQITAQGTIEGINDSFLVSAGIIVIAFLLAIFIKRAQPDEELNTDKAPAVQKA</sequence>
<keyword evidence="6 8" id="KW-1133">Transmembrane helix</keyword>
<evidence type="ECO:0000259" key="9">
    <source>
        <dbReference type="PROSITE" id="PS50850"/>
    </source>
</evidence>
<feature type="transmembrane region" description="Helical" evidence="8">
    <location>
        <begin position="202"/>
        <end position="223"/>
    </location>
</feature>
<feature type="transmembrane region" description="Helical" evidence="8">
    <location>
        <begin position="113"/>
        <end position="131"/>
    </location>
</feature>
<dbReference type="InterPro" id="IPR036259">
    <property type="entry name" value="MFS_trans_sf"/>
</dbReference>
<feature type="transmembrane region" description="Helical" evidence="8">
    <location>
        <begin position="472"/>
        <end position="489"/>
    </location>
</feature>
<accession>A0A1X7GHC6</accession>
<evidence type="ECO:0000256" key="8">
    <source>
        <dbReference type="SAM" id="Phobius"/>
    </source>
</evidence>
<feature type="transmembrane region" description="Helical" evidence="8">
    <location>
        <begin position="12"/>
        <end position="34"/>
    </location>
</feature>
<feature type="transmembrane region" description="Helical" evidence="8">
    <location>
        <begin position="311"/>
        <end position="332"/>
    </location>
</feature>
<dbReference type="InterPro" id="IPR004638">
    <property type="entry name" value="EmrB-like"/>
</dbReference>
<keyword evidence="3" id="KW-0813">Transport</keyword>
<feature type="transmembrane region" description="Helical" evidence="8">
    <location>
        <begin position="274"/>
        <end position="299"/>
    </location>
</feature>
<dbReference type="PANTHER" id="PTHR42718:SF9">
    <property type="entry name" value="MAJOR FACILITATOR SUPERFAMILY MULTIDRUG TRANSPORTER MFSC"/>
    <property type="match status" value="1"/>
</dbReference>
<dbReference type="PRINTS" id="PR01036">
    <property type="entry name" value="TCRTETB"/>
</dbReference>
<dbReference type="GO" id="GO:0022857">
    <property type="term" value="F:transmembrane transporter activity"/>
    <property type="evidence" value="ECO:0007669"/>
    <property type="project" value="InterPro"/>
</dbReference>
<feature type="transmembrane region" description="Helical" evidence="8">
    <location>
        <begin position="170"/>
        <end position="190"/>
    </location>
</feature>
<feature type="transmembrane region" description="Helical" evidence="8">
    <location>
        <begin position="339"/>
        <end position="356"/>
    </location>
</feature>
<evidence type="ECO:0000313" key="11">
    <source>
        <dbReference type="Proteomes" id="UP000192940"/>
    </source>
</evidence>
<feature type="transmembrane region" description="Helical" evidence="8">
    <location>
        <begin position="407"/>
        <end position="426"/>
    </location>
</feature>
<dbReference type="PANTHER" id="PTHR42718">
    <property type="entry name" value="MAJOR FACILITATOR SUPERFAMILY MULTIDRUG TRANSPORTER MFSC"/>
    <property type="match status" value="1"/>
</dbReference>
<dbReference type="PROSITE" id="PS50850">
    <property type="entry name" value="MFS"/>
    <property type="match status" value="1"/>
</dbReference>
<dbReference type="Proteomes" id="UP000192940">
    <property type="component" value="Chromosome I"/>
</dbReference>
<gene>
    <name evidence="10" type="ORF">SAMN05661091_0605</name>
</gene>
<dbReference type="SUPFAM" id="SSF103473">
    <property type="entry name" value="MFS general substrate transporter"/>
    <property type="match status" value="1"/>
</dbReference>